<protein>
    <submittedName>
        <fullName evidence="1">Uncharacterized protein</fullName>
    </submittedName>
</protein>
<reference evidence="1" key="1">
    <citation type="submission" date="2023-04" db="EMBL/GenBank/DDBJ databases">
        <title>A chromosome-level genome assembly of the parasitoid wasp Eretmocerus hayati.</title>
        <authorList>
            <person name="Zhong Y."/>
            <person name="Liu S."/>
            <person name="Liu Y."/>
        </authorList>
    </citation>
    <scope>NUCLEOTIDE SEQUENCE</scope>
    <source>
        <strain evidence="1">ZJU_SS_LIU_2023</strain>
    </source>
</reference>
<evidence type="ECO:0000313" key="2">
    <source>
        <dbReference type="Proteomes" id="UP001239111"/>
    </source>
</evidence>
<dbReference type="EMBL" id="CM056743">
    <property type="protein sequence ID" value="KAJ8674405.1"/>
    <property type="molecule type" value="Genomic_DNA"/>
</dbReference>
<accession>A0ACC2NT74</accession>
<dbReference type="Proteomes" id="UP001239111">
    <property type="component" value="Chromosome 3"/>
</dbReference>
<organism evidence="1 2">
    <name type="scientific">Eretmocerus hayati</name>
    <dbReference type="NCBI Taxonomy" id="131215"/>
    <lineage>
        <taxon>Eukaryota</taxon>
        <taxon>Metazoa</taxon>
        <taxon>Ecdysozoa</taxon>
        <taxon>Arthropoda</taxon>
        <taxon>Hexapoda</taxon>
        <taxon>Insecta</taxon>
        <taxon>Pterygota</taxon>
        <taxon>Neoptera</taxon>
        <taxon>Endopterygota</taxon>
        <taxon>Hymenoptera</taxon>
        <taxon>Apocrita</taxon>
        <taxon>Proctotrupomorpha</taxon>
        <taxon>Chalcidoidea</taxon>
        <taxon>Aphelinidae</taxon>
        <taxon>Aphelininae</taxon>
        <taxon>Eretmocerus</taxon>
    </lineage>
</organism>
<evidence type="ECO:0000313" key="1">
    <source>
        <dbReference type="EMBL" id="KAJ8674405.1"/>
    </source>
</evidence>
<proteinExistence type="predicted"/>
<keyword evidence="2" id="KW-1185">Reference proteome</keyword>
<sequence>MVPHGYLSDEEIMADEEDDDEVNPENQKKKLKILGEQFEAERNAKTKKLQPKVIGFVWLNEENDYPKTTPPNAVQFLIARHAWVREIPISLTAPADADSPDESGTPSSRHGGTSNLRKAQAVEEAMPDLIRLLHGNTHSRLFLVKEFLEFWGKKTEGEKPISKAKLSQKIKEVAAYISCPEAGPMKDKLCWDEMEISDSLFDQLSKSKSFLK</sequence>
<gene>
    <name evidence="1" type="ORF">QAD02_005667</name>
</gene>
<comment type="caution">
    <text evidence="1">The sequence shown here is derived from an EMBL/GenBank/DDBJ whole genome shotgun (WGS) entry which is preliminary data.</text>
</comment>
<name>A0ACC2NT74_9HYME</name>